<evidence type="ECO:0000256" key="3">
    <source>
        <dbReference type="ARBA" id="ARBA00022679"/>
    </source>
</evidence>
<dbReference type="InterPro" id="IPR004625">
    <property type="entry name" value="PyrdxlKinase"/>
</dbReference>
<keyword evidence="5" id="KW-0418">Kinase</keyword>
<evidence type="ECO:0000256" key="1">
    <source>
        <dbReference type="ARBA" id="ARBA00008805"/>
    </source>
</evidence>
<dbReference type="NCBIfam" id="TIGR00687">
    <property type="entry name" value="pyridox_kin"/>
    <property type="match status" value="1"/>
</dbReference>
<organism evidence="9">
    <name type="scientific">Chromera velia CCMP2878</name>
    <dbReference type="NCBI Taxonomy" id="1169474"/>
    <lineage>
        <taxon>Eukaryota</taxon>
        <taxon>Sar</taxon>
        <taxon>Alveolata</taxon>
        <taxon>Colpodellida</taxon>
        <taxon>Chromeraceae</taxon>
        <taxon>Chromera</taxon>
    </lineage>
</organism>
<proteinExistence type="inferred from homology"/>
<accession>A0A0G4HH28</accession>
<dbReference type="CDD" id="cd01173">
    <property type="entry name" value="pyridoxal_pyridoxamine_kinase"/>
    <property type="match status" value="1"/>
</dbReference>
<dbReference type="AlphaFoldDB" id="A0A0G4HH28"/>
<dbReference type="Pfam" id="PF08543">
    <property type="entry name" value="Phos_pyr_kin"/>
    <property type="match status" value="1"/>
</dbReference>
<dbReference type="InterPro" id="IPR013749">
    <property type="entry name" value="PM/HMP-P_kinase-1"/>
</dbReference>
<reference evidence="9" key="1">
    <citation type="submission" date="2014-11" db="EMBL/GenBank/DDBJ databases">
        <authorList>
            <person name="Otto D Thomas"/>
            <person name="Naeem Raeece"/>
        </authorList>
    </citation>
    <scope>NUCLEOTIDE SEQUENCE</scope>
</reference>
<dbReference type="EMBL" id="CDMZ01002683">
    <property type="protein sequence ID" value="CEM43433.1"/>
    <property type="molecule type" value="Genomic_DNA"/>
</dbReference>
<dbReference type="InterPro" id="IPR029056">
    <property type="entry name" value="Ribokinase-like"/>
</dbReference>
<evidence type="ECO:0000256" key="2">
    <source>
        <dbReference type="ARBA" id="ARBA00012104"/>
    </source>
</evidence>
<dbReference type="GO" id="GO:0005524">
    <property type="term" value="F:ATP binding"/>
    <property type="evidence" value="ECO:0007669"/>
    <property type="project" value="UniProtKB-KW"/>
</dbReference>
<evidence type="ECO:0000256" key="5">
    <source>
        <dbReference type="ARBA" id="ARBA00022777"/>
    </source>
</evidence>
<evidence type="ECO:0000256" key="4">
    <source>
        <dbReference type="ARBA" id="ARBA00022741"/>
    </source>
</evidence>
<keyword evidence="3" id="KW-0808">Transferase</keyword>
<feature type="domain" description="Pyridoxamine kinase/Phosphomethylpyrimidine kinase" evidence="8">
    <location>
        <begin position="131"/>
        <end position="305"/>
    </location>
</feature>
<evidence type="ECO:0000256" key="6">
    <source>
        <dbReference type="ARBA" id="ARBA00022840"/>
    </source>
</evidence>
<dbReference type="PANTHER" id="PTHR10534:SF2">
    <property type="entry name" value="PYRIDOXAL KINASE"/>
    <property type="match status" value="1"/>
</dbReference>
<dbReference type="PANTHER" id="PTHR10534">
    <property type="entry name" value="PYRIDOXAL KINASE"/>
    <property type="match status" value="1"/>
</dbReference>
<dbReference type="GO" id="GO:0008478">
    <property type="term" value="F:pyridoxal kinase activity"/>
    <property type="evidence" value="ECO:0007669"/>
    <property type="project" value="UniProtKB-EC"/>
</dbReference>
<feature type="region of interest" description="Disordered" evidence="7">
    <location>
        <begin position="227"/>
        <end position="246"/>
    </location>
</feature>
<protein>
    <recommendedName>
        <fullName evidence="2">pyridoxal kinase</fullName>
        <ecNumber evidence="2">2.7.1.35</ecNumber>
    </recommendedName>
</protein>
<dbReference type="VEuPathDB" id="CryptoDB:Cvel_6834"/>
<keyword evidence="4" id="KW-0547">Nucleotide-binding</keyword>
<gene>
    <name evidence="9" type="ORF">Cvel_6834</name>
</gene>
<evidence type="ECO:0000256" key="7">
    <source>
        <dbReference type="SAM" id="MobiDB-lite"/>
    </source>
</evidence>
<dbReference type="EC" id="2.7.1.35" evidence="2"/>
<comment type="similarity">
    <text evidence="1">Belongs to the pyridoxine kinase family.</text>
</comment>
<evidence type="ECO:0000313" key="9">
    <source>
        <dbReference type="EMBL" id="CEM43433.1"/>
    </source>
</evidence>
<dbReference type="GO" id="GO:0009443">
    <property type="term" value="P:pyridoxal 5'-phosphate salvage"/>
    <property type="evidence" value="ECO:0007669"/>
    <property type="project" value="InterPro"/>
</dbReference>
<keyword evidence="6" id="KW-0067">ATP-binding</keyword>
<dbReference type="PhylomeDB" id="A0A0G4HH28"/>
<name>A0A0G4HH28_9ALVE</name>
<dbReference type="Gene3D" id="3.40.1190.20">
    <property type="match status" value="1"/>
</dbReference>
<dbReference type="GO" id="GO:0005829">
    <property type="term" value="C:cytosol"/>
    <property type="evidence" value="ECO:0007669"/>
    <property type="project" value="TreeGrafter"/>
</dbReference>
<evidence type="ECO:0000259" key="8">
    <source>
        <dbReference type="Pfam" id="PF08543"/>
    </source>
</evidence>
<sequence>MTETKEFAPPSIPEGQDDPFGKGAHPLILSIQSHVVHGYVGNKAAIFPLQLLGFHVDFINSVQFVSQFVHKGQKMSGEELQILFDGLEGSGHDTYTHILTGFIGQPSFLQTVTNFVRHAKDKAAKGQRGREVVWVCDPVLGDHGRMYVDPSLVQIYRDEVLPVADVITPNHFELQWLCKREKVSSVEEALECCLELHQMGVETVVVTSMPSPTDENELILVASSVRESRKRRRGDETASGGDGQKSVTQEDIQAFSIKFPKLPSTFYGTGDLVAAVLLAALSKHEFRIDAACEEALATVQAVIGHTMGLPEKWRDLDLIGSQDLIKRPPLKFKSSRIK</sequence>
<dbReference type="SUPFAM" id="SSF53613">
    <property type="entry name" value="Ribokinase-like"/>
    <property type="match status" value="1"/>
</dbReference>